<dbReference type="InterPro" id="IPR035897">
    <property type="entry name" value="Toll_tir_struct_dom_sf"/>
</dbReference>
<accession>A0A150PEX7</accession>
<dbReference type="AlphaFoldDB" id="A0A150PEX7"/>
<name>A0A150PEX7_SORCE</name>
<gene>
    <name evidence="1" type="ORF">BE08_41620</name>
</gene>
<organism evidence="1 2">
    <name type="scientific">Sorangium cellulosum</name>
    <name type="common">Polyangium cellulosum</name>
    <dbReference type="NCBI Taxonomy" id="56"/>
    <lineage>
        <taxon>Bacteria</taxon>
        <taxon>Pseudomonadati</taxon>
        <taxon>Myxococcota</taxon>
        <taxon>Polyangia</taxon>
        <taxon>Polyangiales</taxon>
        <taxon>Polyangiaceae</taxon>
        <taxon>Sorangium</taxon>
    </lineage>
</organism>
<evidence type="ECO:0000313" key="2">
    <source>
        <dbReference type="Proteomes" id="UP000075420"/>
    </source>
</evidence>
<reference evidence="1 2" key="1">
    <citation type="submission" date="2014-02" db="EMBL/GenBank/DDBJ databases">
        <title>The small core and large imbalanced accessory genome model reveals a collaborative survival strategy of Sorangium cellulosum strains in nature.</title>
        <authorList>
            <person name="Han K."/>
            <person name="Peng R."/>
            <person name="Blom J."/>
            <person name="Li Y.-Z."/>
        </authorList>
    </citation>
    <scope>NUCLEOTIDE SEQUENCE [LARGE SCALE GENOMIC DNA]</scope>
    <source>
        <strain evidence="1 2">So0157-25</strain>
    </source>
</reference>
<dbReference type="Proteomes" id="UP000075420">
    <property type="component" value="Unassembled WGS sequence"/>
</dbReference>
<evidence type="ECO:0000313" key="1">
    <source>
        <dbReference type="EMBL" id="KYF54058.1"/>
    </source>
</evidence>
<dbReference type="SUPFAM" id="SSF52200">
    <property type="entry name" value="Toll/Interleukin receptor TIR domain"/>
    <property type="match status" value="1"/>
</dbReference>
<dbReference type="EMBL" id="JELY01001957">
    <property type="protein sequence ID" value="KYF54058.1"/>
    <property type="molecule type" value="Genomic_DNA"/>
</dbReference>
<proteinExistence type="predicted"/>
<comment type="caution">
    <text evidence="1">The sequence shown here is derived from an EMBL/GenBank/DDBJ whole genome shotgun (WGS) entry which is preliminary data.</text>
</comment>
<protein>
    <recommendedName>
        <fullName evidence="3">TIR domain-containing protein</fullName>
    </recommendedName>
</protein>
<sequence length="364" mass="40156">MNAPPIELLVLSAPADTPLRDELMTHLAGLKRQGLVSTWHDGLIAAGTERASTVQQRLGTASVIVPLISADFIANDECFEYQSIARARVTAEGVVLLPVIVRACDWRALEFEQLEVLPDIAKAVASWTNRDEAWHNVVVGVRDAIQRVARQVAVKPPREEHDEAGRLRTSPVIVERGILEHRETIDQQWTILLETATRIVTAMAHFNSQTHTINSCLKSLSEEDVADMPNTERLRLTNHFTNGMVEMKNVLSEQVPKFSLSSQEIFGAMSGITHFLSGTSPSLETLKSNAALLESYRDQFGETAAALGQYRDSFGLLPELTSELAVARLEAMNILTQFVETLFHAQNAAQDILSRTHALLSTTA</sequence>
<evidence type="ECO:0008006" key="3">
    <source>
        <dbReference type="Google" id="ProtNLM"/>
    </source>
</evidence>